<organism evidence="2 3">
    <name type="scientific">Tolypocladium ophioglossoides (strain CBS 100239)</name>
    <name type="common">Snaketongue truffleclub</name>
    <name type="synonym">Elaphocordyceps ophioglossoides</name>
    <dbReference type="NCBI Taxonomy" id="1163406"/>
    <lineage>
        <taxon>Eukaryota</taxon>
        <taxon>Fungi</taxon>
        <taxon>Dikarya</taxon>
        <taxon>Ascomycota</taxon>
        <taxon>Pezizomycotina</taxon>
        <taxon>Sordariomycetes</taxon>
        <taxon>Hypocreomycetidae</taxon>
        <taxon>Hypocreales</taxon>
        <taxon>Ophiocordycipitaceae</taxon>
        <taxon>Tolypocladium</taxon>
    </lineage>
</organism>
<feature type="non-terminal residue" evidence="2">
    <location>
        <position position="1"/>
    </location>
</feature>
<feature type="transmembrane region" description="Helical" evidence="1">
    <location>
        <begin position="187"/>
        <end position="210"/>
    </location>
</feature>
<dbReference type="OrthoDB" id="5293596at2759"/>
<keyword evidence="1" id="KW-0812">Transmembrane</keyword>
<dbReference type="STRING" id="1163406.A0A0L0N7L8"/>
<keyword evidence="3" id="KW-1185">Reference proteome</keyword>
<sequence>LGHRYCRSRLSSPRISFCAWATPIARARDCKMSSTPLLAGAGGLPGPRVMQDHPVFLRASHSPWRCIPQNVLVVLRGIVLAYLTATSAMIMHYKLTEESDKPLAHHLFDFSLISQALVLVYHLITFVSPLQRTINLATSADVSLCSQSWTFTHLYYPDPDDNEGGIESWIIKAMSLPRNMASPRKQAYFSMFYTTAAVFAFMNSNIYWFITRQHEAAAGPDTLLVAAAATGTDFLTASVLTTNASTMAPIPDAPFSDLFGEGWFNIFAIVNLHGATSVIMVLEMLLCNSIKLPLALGFHFFGLLFNSGLYLAWAALGKAVTGSSPFFWLDEAEVGSKEAVIAYCIGFVLLSPVMYTMMLGLVGIRQGLTKSRGGGGAQETLDS</sequence>
<evidence type="ECO:0000313" key="2">
    <source>
        <dbReference type="EMBL" id="KND90133.1"/>
    </source>
</evidence>
<proteinExistence type="predicted"/>
<feature type="transmembrane region" description="Helical" evidence="1">
    <location>
        <begin position="262"/>
        <end position="282"/>
    </location>
</feature>
<evidence type="ECO:0000313" key="3">
    <source>
        <dbReference type="Proteomes" id="UP000036947"/>
    </source>
</evidence>
<comment type="caution">
    <text evidence="2">The sequence shown here is derived from an EMBL/GenBank/DDBJ whole genome shotgun (WGS) entry which is preliminary data.</text>
</comment>
<reference evidence="2 3" key="1">
    <citation type="journal article" date="2015" name="BMC Genomics">
        <title>The genome of the truffle-parasite Tolypocladium ophioglossoides and the evolution of antifungal peptaibiotics.</title>
        <authorList>
            <person name="Quandt C.A."/>
            <person name="Bushley K.E."/>
            <person name="Spatafora J.W."/>
        </authorList>
    </citation>
    <scope>NUCLEOTIDE SEQUENCE [LARGE SCALE GENOMIC DNA]</scope>
    <source>
        <strain evidence="2 3">CBS 100239</strain>
    </source>
</reference>
<name>A0A0L0N7L8_TOLOC</name>
<dbReference type="Proteomes" id="UP000036947">
    <property type="component" value="Unassembled WGS sequence"/>
</dbReference>
<accession>A0A0L0N7L8</accession>
<feature type="transmembrane region" description="Helical" evidence="1">
    <location>
        <begin position="294"/>
        <end position="320"/>
    </location>
</feature>
<keyword evidence="1" id="KW-0472">Membrane</keyword>
<dbReference type="EMBL" id="LFRF01000014">
    <property type="protein sequence ID" value="KND90133.1"/>
    <property type="molecule type" value="Genomic_DNA"/>
</dbReference>
<feature type="transmembrane region" description="Helical" evidence="1">
    <location>
        <begin position="103"/>
        <end position="124"/>
    </location>
</feature>
<keyword evidence="1" id="KW-1133">Transmembrane helix</keyword>
<feature type="transmembrane region" description="Helical" evidence="1">
    <location>
        <begin position="71"/>
        <end position="91"/>
    </location>
</feature>
<feature type="transmembrane region" description="Helical" evidence="1">
    <location>
        <begin position="340"/>
        <end position="362"/>
    </location>
</feature>
<dbReference type="AlphaFoldDB" id="A0A0L0N7L8"/>
<evidence type="ECO:0000256" key="1">
    <source>
        <dbReference type="SAM" id="Phobius"/>
    </source>
</evidence>
<protein>
    <submittedName>
        <fullName evidence="2">Uncharacterized protein</fullName>
    </submittedName>
</protein>
<gene>
    <name evidence="2" type="ORF">TOPH_05249</name>
</gene>